<accession>A0A8H2JNF1</accession>
<dbReference type="PROSITE" id="PS51257">
    <property type="entry name" value="PROKAR_LIPOPROTEIN"/>
    <property type="match status" value="1"/>
</dbReference>
<evidence type="ECO:0000256" key="1">
    <source>
        <dbReference type="SAM" id="Phobius"/>
    </source>
</evidence>
<feature type="domain" description="BON" evidence="2">
    <location>
        <begin position="58"/>
        <end position="127"/>
    </location>
</feature>
<dbReference type="Pfam" id="PF04972">
    <property type="entry name" value="BON"/>
    <property type="match status" value="2"/>
</dbReference>
<feature type="domain" description="BON" evidence="2">
    <location>
        <begin position="136"/>
        <end position="202"/>
    </location>
</feature>
<keyword evidence="4" id="KW-1185">Reference proteome</keyword>
<sequence length="202" mass="22189">MLSLKQKPTVLMTSKTLRIIGILMLITTLQSCAVATVVAITAGATMVADRRTFSKQIDDQSIELRAHNEINKQKALSKNTNLHVVSMNGIVLVVGQAPTSYLRELAIKTIQEVPDIITIHNQVRISSTTAITTRSNDLWLTSKVKSALLNNGDVNAQDIKVVTENAEVFLLGLVTQKEADIVVEITRNISGVSRVYKAFEYI</sequence>
<dbReference type="OrthoDB" id="9783990at2"/>
<evidence type="ECO:0000313" key="3">
    <source>
        <dbReference type="EMBL" id="TMM47722.1"/>
    </source>
</evidence>
<evidence type="ECO:0000313" key="4">
    <source>
        <dbReference type="Proteomes" id="UP000307702"/>
    </source>
</evidence>
<dbReference type="EMBL" id="SZVP01000001">
    <property type="protein sequence ID" value="TMM47722.1"/>
    <property type="molecule type" value="Genomic_DNA"/>
</dbReference>
<proteinExistence type="predicted"/>
<evidence type="ECO:0000259" key="2">
    <source>
        <dbReference type="PROSITE" id="PS50914"/>
    </source>
</evidence>
<keyword evidence="1" id="KW-1133">Transmembrane helix</keyword>
<dbReference type="PANTHER" id="PTHR34606">
    <property type="entry name" value="BON DOMAIN-CONTAINING PROTEIN"/>
    <property type="match status" value="1"/>
</dbReference>
<dbReference type="InterPro" id="IPR051686">
    <property type="entry name" value="Lipoprotein_DolP"/>
</dbReference>
<organism evidence="3 4">
    <name type="scientific">Colwellia ponticola</name>
    <dbReference type="NCBI Taxonomy" id="2304625"/>
    <lineage>
        <taxon>Bacteria</taxon>
        <taxon>Pseudomonadati</taxon>
        <taxon>Pseudomonadota</taxon>
        <taxon>Gammaproteobacteria</taxon>
        <taxon>Alteromonadales</taxon>
        <taxon>Colwelliaceae</taxon>
        <taxon>Colwellia</taxon>
    </lineage>
</organism>
<gene>
    <name evidence="3" type="ORF">FCS21_01745</name>
</gene>
<dbReference type="Proteomes" id="UP000307702">
    <property type="component" value="Unassembled WGS sequence"/>
</dbReference>
<comment type="caution">
    <text evidence="3">The sequence shown here is derived from an EMBL/GenBank/DDBJ whole genome shotgun (WGS) entry which is preliminary data.</text>
</comment>
<dbReference type="PROSITE" id="PS50914">
    <property type="entry name" value="BON"/>
    <property type="match status" value="2"/>
</dbReference>
<name>A0A8H2JNF1_9GAMM</name>
<dbReference type="RefSeq" id="WP_138620255.1">
    <property type="nucleotide sequence ID" value="NZ_SZVP01000001.1"/>
</dbReference>
<keyword evidence="1" id="KW-0472">Membrane</keyword>
<feature type="transmembrane region" description="Helical" evidence="1">
    <location>
        <begin position="20"/>
        <end position="47"/>
    </location>
</feature>
<dbReference type="InterPro" id="IPR007055">
    <property type="entry name" value="BON_dom"/>
</dbReference>
<reference evidence="3 4" key="1">
    <citation type="submission" date="2019-05" db="EMBL/GenBank/DDBJ databases">
        <title>Colwellia ponticola sp. nov., isolated from seawater.</title>
        <authorList>
            <person name="Yoon J.-H."/>
        </authorList>
    </citation>
    <scope>NUCLEOTIDE SEQUENCE [LARGE SCALE GENOMIC DNA]</scope>
    <source>
        <strain evidence="3 4">OISW-25</strain>
    </source>
</reference>
<protein>
    <submittedName>
        <fullName evidence="3">BON domain-containing protein</fullName>
    </submittedName>
</protein>
<dbReference type="PANTHER" id="PTHR34606:SF4">
    <property type="entry name" value="OUTER MEMBRANE LIPOPROTEIN DOLP"/>
    <property type="match status" value="1"/>
</dbReference>
<dbReference type="AlphaFoldDB" id="A0A8H2JNF1"/>
<keyword evidence="1" id="KW-0812">Transmembrane</keyword>